<keyword evidence="3" id="KW-1185">Reference proteome</keyword>
<protein>
    <submittedName>
        <fullName evidence="2">Uncharacterized protein</fullName>
    </submittedName>
</protein>
<feature type="region of interest" description="Disordered" evidence="1">
    <location>
        <begin position="1"/>
        <end position="25"/>
    </location>
</feature>
<organism evidence="2 3">
    <name type="scientific">Atribacter laminatus</name>
    <dbReference type="NCBI Taxonomy" id="2847778"/>
    <lineage>
        <taxon>Bacteria</taxon>
        <taxon>Pseudomonadati</taxon>
        <taxon>Atribacterota</taxon>
        <taxon>Atribacteria</taxon>
        <taxon>Atribacterales</taxon>
        <taxon>Atribacteraceae</taxon>
        <taxon>Atribacter</taxon>
    </lineage>
</organism>
<evidence type="ECO:0000313" key="2">
    <source>
        <dbReference type="EMBL" id="QPM66951.1"/>
    </source>
</evidence>
<sequence length="48" mass="5067">MGRGGEKKNNKDDPDEIATSSNQKTVSLLAMTDLVDENLTPSKSEGSG</sequence>
<name>A0A7T1AJA0_ATRLM</name>
<accession>A0A7T1AJA0</accession>
<feature type="compositionally biased region" description="Basic and acidic residues" evidence="1">
    <location>
        <begin position="1"/>
        <end position="12"/>
    </location>
</feature>
<reference evidence="2 3" key="1">
    <citation type="journal article" date="2021" name="Nat. Commun.">
        <title>Isolation of a member of the candidate phylum Atribacteria reveals a unique cell membrane structure.</title>
        <authorList>
            <person name="Taiki K."/>
            <person name="Nobu M.K."/>
            <person name="Kusada H."/>
            <person name="Meng X.-Y."/>
            <person name="Hosoki N."/>
            <person name="Uematsu K."/>
            <person name="Yoshioka H."/>
            <person name="Kamagata Y."/>
            <person name="Tamaki H."/>
        </authorList>
    </citation>
    <scope>NUCLEOTIDE SEQUENCE [LARGE SCALE GENOMIC DNA]</scope>
    <source>
        <strain evidence="2 3">RT761</strain>
    </source>
</reference>
<gene>
    <name evidence="2" type="ORF">RT761_00137</name>
</gene>
<proteinExistence type="predicted"/>
<evidence type="ECO:0000256" key="1">
    <source>
        <dbReference type="SAM" id="MobiDB-lite"/>
    </source>
</evidence>
<dbReference type="AlphaFoldDB" id="A0A7T1AJA0"/>
<dbReference type="KEGG" id="alam:RT761_00137"/>
<dbReference type="EMBL" id="CP065383">
    <property type="protein sequence ID" value="QPM66951.1"/>
    <property type="molecule type" value="Genomic_DNA"/>
</dbReference>
<dbReference type="Proteomes" id="UP000594463">
    <property type="component" value="Chromosome"/>
</dbReference>
<evidence type="ECO:0000313" key="3">
    <source>
        <dbReference type="Proteomes" id="UP000594463"/>
    </source>
</evidence>